<keyword evidence="1" id="KW-0812">Transmembrane</keyword>
<sequence>METRHITLCIWRLGLYLAGDVLNYAFLASRLQFVALQTKLLQHVGIVASGSTFDDALEDHTSDWLRVVLISGLGQAMNGISAGIEVDIGLGGGCVKALRPTGMADFVPARAMIDAALRKRGRYMAKCAAIGYGFLPFSFSSLGELEAGAVGWKHEYVDLIGFLLSWGCVVGVLKWVGWKQEYVDLIGFLLSWGCVVGVLKWVSFLAPEAVELFKRVQRVTNSSVMTPSSTNVIFQMICFAIYKNGFHLCPVFFTSFDGIGKEGDMKAWIISDSLVNGWILDSLSEKAAIRVVNSIYGPSVLRHTGMSLLC</sequence>
<feature type="transmembrane region" description="Helical" evidence="1">
    <location>
        <begin position="159"/>
        <end position="178"/>
    </location>
</feature>
<feature type="transmembrane region" description="Helical" evidence="1">
    <location>
        <begin position="123"/>
        <end position="139"/>
    </location>
</feature>
<dbReference type="PANTHER" id="PTHR48462">
    <property type="entry name" value="PROTEIN, PUTATIVE-RELATED"/>
    <property type="match status" value="1"/>
</dbReference>
<dbReference type="AlphaFoldDB" id="A0A699IB40"/>
<feature type="transmembrane region" description="Helical" evidence="1">
    <location>
        <begin position="185"/>
        <end position="204"/>
    </location>
</feature>
<gene>
    <name evidence="2" type="ORF">Tci_514111</name>
</gene>
<comment type="caution">
    <text evidence="2">The sequence shown here is derived from an EMBL/GenBank/DDBJ whole genome shotgun (WGS) entry which is preliminary data.</text>
</comment>
<reference evidence="2" key="1">
    <citation type="journal article" date="2019" name="Sci. Rep.">
        <title>Draft genome of Tanacetum cinerariifolium, the natural source of mosquito coil.</title>
        <authorList>
            <person name="Yamashiro T."/>
            <person name="Shiraishi A."/>
            <person name="Satake H."/>
            <person name="Nakayama K."/>
        </authorList>
    </citation>
    <scope>NUCLEOTIDE SEQUENCE</scope>
</reference>
<keyword evidence="1" id="KW-1133">Transmembrane helix</keyword>
<proteinExistence type="predicted"/>
<organism evidence="2">
    <name type="scientific">Tanacetum cinerariifolium</name>
    <name type="common">Dalmatian daisy</name>
    <name type="synonym">Chrysanthemum cinerariifolium</name>
    <dbReference type="NCBI Taxonomy" id="118510"/>
    <lineage>
        <taxon>Eukaryota</taxon>
        <taxon>Viridiplantae</taxon>
        <taxon>Streptophyta</taxon>
        <taxon>Embryophyta</taxon>
        <taxon>Tracheophyta</taxon>
        <taxon>Spermatophyta</taxon>
        <taxon>Magnoliopsida</taxon>
        <taxon>eudicotyledons</taxon>
        <taxon>Gunneridae</taxon>
        <taxon>Pentapetalae</taxon>
        <taxon>asterids</taxon>
        <taxon>campanulids</taxon>
        <taxon>Asterales</taxon>
        <taxon>Asteraceae</taxon>
        <taxon>Asteroideae</taxon>
        <taxon>Anthemideae</taxon>
        <taxon>Anthemidinae</taxon>
        <taxon>Tanacetum</taxon>
    </lineage>
</organism>
<evidence type="ECO:0000313" key="2">
    <source>
        <dbReference type="EMBL" id="GEZ42138.1"/>
    </source>
</evidence>
<keyword evidence="1" id="KW-0472">Membrane</keyword>
<dbReference type="EMBL" id="BKCJ010276907">
    <property type="protein sequence ID" value="GEZ42138.1"/>
    <property type="molecule type" value="Genomic_DNA"/>
</dbReference>
<protein>
    <submittedName>
        <fullName evidence="2">Ankyrin repeat-containing domain, PGG domain protein</fullName>
    </submittedName>
</protein>
<evidence type="ECO:0000256" key="1">
    <source>
        <dbReference type="SAM" id="Phobius"/>
    </source>
</evidence>
<dbReference type="PANTHER" id="PTHR48462:SF1">
    <property type="entry name" value="PROTEIN, PUTATIVE-RELATED"/>
    <property type="match status" value="1"/>
</dbReference>
<accession>A0A699IB40</accession>
<name>A0A699IB40_TANCI</name>